<protein>
    <submittedName>
        <fullName evidence="1">Uncharacterized protein</fullName>
    </submittedName>
</protein>
<dbReference type="AlphaFoldDB" id="A0A0A2K8N6"/>
<reference evidence="1 2" key="1">
    <citation type="journal article" date="2015" name="Mol. Plant Microbe Interact.">
        <title>Genome, transcriptome, and functional analyses of Penicillium expansum provide new insights into secondary metabolism and pathogenicity.</title>
        <authorList>
            <person name="Ballester A.R."/>
            <person name="Marcet-Houben M."/>
            <person name="Levin E."/>
            <person name="Sela N."/>
            <person name="Selma-Lazaro C."/>
            <person name="Carmona L."/>
            <person name="Wisniewski M."/>
            <person name="Droby S."/>
            <person name="Gonzalez-Candelas L."/>
            <person name="Gabaldon T."/>
        </authorList>
    </citation>
    <scope>NUCLEOTIDE SEQUENCE [LARGE SCALE GENOMIC DNA]</scope>
    <source>
        <strain evidence="1 2">PHI-1</strain>
    </source>
</reference>
<gene>
    <name evidence="1" type="ORF">PITC_087400</name>
</gene>
<dbReference type="EMBL" id="JQGA01001603">
    <property type="protein sequence ID" value="KGO64154.1"/>
    <property type="molecule type" value="Genomic_DNA"/>
</dbReference>
<sequence length="219" mass="24290">MPPESAAAASPVPAERNWCIHYLRTSLWDWDAAEWTQPFKMNCIRDAVTPESCQRFNHIHKQCEPVSTLIPEGFSFVQACVILAWNAFLQLYEGIQSHCFESHALLEWVLMFWINEKSFGQTDDAGLLHEMEKFWIVAIAVQDLCFAFDGLINAHGKAQTLVGKHGGSTGSRKAKPRTLSIALLSVSSCKSLLHLSTVVMLLGIKGASNSGIVRASIFV</sequence>
<dbReference type="PhylomeDB" id="A0A0A2K8N6"/>
<organism evidence="1 2">
    <name type="scientific">Penicillium italicum</name>
    <name type="common">Blue mold</name>
    <dbReference type="NCBI Taxonomy" id="40296"/>
    <lineage>
        <taxon>Eukaryota</taxon>
        <taxon>Fungi</taxon>
        <taxon>Dikarya</taxon>
        <taxon>Ascomycota</taxon>
        <taxon>Pezizomycotina</taxon>
        <taxon>Eurotiomycetes</taxon>
        <taxon>Eurotiomycetidae</taxon>
        <taxon>Eurotiales</taxon>
        <taxon>Aspergillaceae</taxon>
        <taxon>Penicillium</taxon>
    </lineage>
</organism>
<dbReference type="Proteomes" id="UP000030104">
    <property type="component" value="Unassembled WGS sequence"/>
</dbReference>
<dbReference type="STRING" id="40296.A0A0A2K8N6"/>
<accession>A0A0A2K8N6</accession>
<dbReference type="OrthoDB" id="4271839at2759"/>
<evidence type="ECO:0000313" key="1">
    <source>
        <dbReference type="EMBL" id="KGO64154.1"/>
    </source>
</evidence>
<name>A0A0A2K8N6_PENIT</name>
<keyword evidence="2" id="KW-1185">Reference proteome</keyword>
<dbReference type="HOGENOM" id="CLU_1261906_0_0_1"/>
<proteinExistence type="predicted"/>
<comment type="caution">
    <text evidence="1">The sequence shown here is derived from an EMBL/GenBank/DDBJ whole genome shotgun (WGS) entry which is preliminary data.</text>
</comment>
<evidence type="ECO:0000313" key="2">
    <source>
        <dbReference type="Proteomes" id="UP000030104"/>
    </source>
</evidence>